<dbReference type="EMBL" id="VMHE01000037">
    <property type="protein sequence ID" value="TSJ60064.1"/>
    <property type="molecule type" value="Genomic_DNA"/>
</dbReference>
<evidence type="ECO:0000313" key="2">
    <source>
        <dbReference type="EMBL" id="TSJ60064.1"/>
    </source>
</evidence>
<dbReference type="InterPro" id="IPR050276">
    <property type="entry name" value="MshD_Acetyltransferase"/>
</dbReference>
<dbReference type="Proteomes" id="UP000316425">
    <property type="component" value="Unassembled WGS sequence"/>
</dbReference>
<name>A0A556P6Q4_9BACI</name>
<protein>
    <submittedName>
        <fullName evidence="2">GNAT family N-acetyltransferase</fullName>
    </submittedName>
</protein>
<comment type="caution">
    <text evidence="2">The sequence shown here is derived from an EMBL/GenBank/DDBJ whole genome shotgun (WGS) entry which is preliminary data.</text>
</comment>
<feature type="domain" description="N-acetyltransferase" evidence="1">
    <location>
        <begin position="141"/>
        <end position="274"/>
    </location>
</feature>
<dbReference type="Pfam" id="PF00583">
    <property type="entry name" value="Acetyltransf_1"/>
    <property type="match status" value="2"/>
</dbReference>
<keyword evidence="2" id="KW-0808">Transferase</keyword>
<dbReference type="Gene3D" id="3.40.630.30">
    <property type="match status" value="2"/>
</dbReference>
<dbReference type="InterPro" id="IPR016181">
    <property type="entry name" value="Acyl_CoA_acyltransferase"/>
</dbReference>
<proteinExistence type="predicted"/>
<dbReference type="OrthoDB" id="7163760at2"/>
<dbReference type="PROSITE" id="PS51186">
    <property type="entry name" value="GNAT"/>
    <property type="match status" value="2"/>
</dbReference>
<organism evidence="2 3">
    <name type="scientific">Allobacillus salarius</name>
    <dbReference type="NCBI Taxonomy" id="1955272"/>
    <lineage>
        <taxon>Bacteria</taxon>
        <taxon>Bacillati</taxon>
        <taxon>Bacillota</taxon>
        <taxon>Bacilli</taxon>
        <taxon>Bacillales</taxon>
        <taxon>Bacillaceae</taxon>
        <taxon>Allobacillus</taxon>
    </lineage>
</organism>
<evidence type="ECO:0000313" key="3">
    <source>
        <dbReference type="Proteomes" id="UP000316425"/>
    </source>
</evidence>
<dbReference type="SUPFAM" id="SSF55729">
    <property type="entry name" value="Acyl-CoA N-acyltransferases (Nat)"/>
    <property type="match status" value="2"/>
</dbReference>
<dbReference type="CDD" id="cd04301">
    <property type="entry name" value="NAT_SF"/>
    <property type="match status" value="2"/>
</dbReference>
<dbReference type="AlphaFoldDB" id="A0A556P6Q4"/>
<keyword evidence="3" id="KW-1185">Reference proteome</keyword>
<gene>
    <name evidence="2" type="ORF">FPQ13_12385</name>
</gene>
<dbReference type="GO" id="GO:0016747">
    <property type="term" value="F:acyltransferase activity, transferring groups other than amino-acyl groups"/>
    <property type="evidence" value="ECO:0007669"/>
    <property type="project" value="InterPro"/>
</dbReference>
<sequence>MLTPDQLRSIDRLKMLSEEADQVELKLDWYFLVDRKSDDEDFFYYEGGQLLGYAALYYIGGAYELSGMVHPEHRQKGIFTKLLDEATEVVRKNGVDTIYISAPENAKDAEKTLAEIGAKYAYSEYEMRWKATELPAQQLDVQLRFAEKKDFDRIVELDREAFGLTREEAEGMTRMYKEELAHRLYMIEYEGESVGKIRLKSEGLESYIFGFVIDPKYQKMGIGKSALIEVVRQEKEDGHSIFVEVNTKNVSIENLYQPVGFEIYRTQHFYKYEV</sequence>
<reference evidence="2 3" key="1">
    <citation type="submission" date="2019-07" db="EMBL/GenBank/DDBJ databases">
        <title>Allobacillus sp. nov. SKP isolated from shrimp paste of Euphausiacea.</title>
        <authorList>
            <person name="Kanchanasin P."/>
            <person name="Tanasupawat S."/>
            <person name="Shi W."/>
            <person name="Wu L."/>
            <person name="Ma J."/>
        </authorList>
    </citation>
    <scope>NUCLEOTIDE SEQUENCE [LARGE SCALE GENOMIC DNA]</scope>
    <source>
        <strain evidence="2 3">SKP4-8</strain>
    </source>
</reference>
<dbReference type="PANTHER" id="PTHR43617">
    <property type="entry name" value="L-AMINO ACID N-ACETYLTRANSFERASE"/>
    <property type="match status" value="1"/>
</dbReference>
<dbReference type="RefSeq" id="WP_144089637.1">
    <property type="nucleotide sequence ID" value="NZ_VMHE01000037.1"/>
</dbReference>
<feature type="domain" description="N-acetyltransferase" evidence="1">
    <location>
        <begin position="1"/>
        <end position="132"/>
    </location>
</feature>
<dbReference type="InterPro" id="IPR000182">
    <property type="entry name" value="GNAT_dom"/>
</dbReference>
<accession>A0A556P6Q4</accession>
<evidence type="ECO:0000259" key="1">
    <source>
        <dbReference type="PROSITE" id="PS51186"/>
    </source>
</evidence>